<dbReference type="UniPathway" id="UPA00378"/>
<dbReference type="EMBL" id="RWGY01000169">
    <property type="protein sequence ID" value="TVU03516.1"/>
    <property type="molecule type" value="Genomic_DNA"/>
</dbReference>
<name>A0A5J9SWY5_9POAL</name>
<dbReference type="Pfam" id="PF13334">
    <property type="entry name" value="DUF4094"/>
    <property type="match status" value="1"/>
</dbReference>
<feature type="coiled-coil region" evidence="1">
    <location>
        <begin position="48"/>
        <end position="75"/>
    </location>
</feature>
<evidence type="ECO:0000313" key="3">
    <source>
        <dbReference type="EMBL" id="TVU03516.1"/>
    </source>
</evidence>
<comment type="caution">
    <text evidence="3">The sequence shown here is derived from an EMBL/GenBank/DDBJ whole genome shotgun (WGS) entry which is preliminary data.</text>
</comment>
<proteinExistence type="predicted"/>
<keyword evidence="4" id="KW-1185">Reference proteome</keyword>
<evidence type="ECO:0000256" key="1">
    <source>
        <dbReference type="SAM" id="Coils"/>
    </source>
</evidence>
<dbReference type="Gramene" id="TVU03516">
    <property type="protein sequence ID" value="TVU03516"/>
    <property type="gene ID" value="EJB05_50954"/>
</dbReference>
<feature type="non-terminal residue" evidence="3">
    <location>
        <position position="1"/>
    </location>
</feature>
<gene>
    <name evidence="3" type="ORF">EJB05_50954</name>
</gene>
<keyword evidence="1" id="KW-0175">Coiled coil</keyword>
<sequence>MALLVLNKSPKIRVFVTLISQPIDLDENVILLCRQVQGKHDYSEILEMSDIHHDAQTLDKQIANLETELSAARTLQESFLNGSPVSEEYKSSEPTGRRKYLIYGDREEKQSLISNFNMYSIDYTRKGTLAQRCCSISVRFTTSEQEKEGKKSQPFEIEGVFTGIVSGYANKNIYVLLESAIDENRSLFKKARTVTSGMKRASNEWNVTVEDAGAFLKELSMILTSEIPPIFQQGYPDESHPLIVSVILGSNQNNIPCPVQ</sequence>
<dbReference type="InterPro" id="IPR025298">
    <property type="entry name" value="DUF4094"/>
</dbReference>
<protein>
    <recommendedName>
        <fullName evidence="2">DUF4094 domain-containing protein</fullName>
    </recommendedName>
</protein>
<reference evidence="3 4" key="1">
    <citation type="journal article" date="2019" name="Sci. Rep.">
        <title>A high-quality genome of Eragrostis curvula grass provides insights into Poaceae evolution and supports new strategies to enhance forage quality.</title>
        <authorList>
            <person name="Carballo J."/>
            <person name="Santos B.A.C.M."/>
            <person name="Zappacosta D."/>
            <person name="Garbus I."/>
            <person name="Selva J.P."/>
            <person name="Gallo C.A."/>
            <person name="Diaz A."/>
            <person name="Albertini E."/>
            <person name="Caccamo M."/>
            <person name="Echenique V."/>
        </authorList>
    </citation>
    <scope>NUCLEOTIDE SEQUENCE [LARGE SCALE GENOMIC DNA]</scope>
    <source>
        <strain evidence="4">cv. Victoria</strain>
        <tissue evidence="3">Leaf</tissue>
    </source>
</reference>
<accession>A0A5J9SWY5</accession>
<feature type="domain" description="DUF4094" evidence="2">
    <location>
        <begin position="33"/>
        <end position="74"/>
    </location>
</feature>
<evidence type="ECO:0000313" key="4">
    <source>
        <dbReference type="Proteomes" id="UP000324897"/>
    </source>
</evidence>
<evidence type="ECO:0000259" key="2">
    <source>
        <dbReference type="Pfam" id="PF13334"/>
    </source>
</evidence>
<organism evidence="3 4">
    <name type="scientific">Eragrostis curvula</name>
    <name type="common">weeping love grass</name>
    <dbReference type="NCBI Taxonomy" id="38414"/>
    <lineage>
        <taxon>Eukaryota</taxon>
        <taxon>Viridiplantae</taxon>
        <taxon>Streptophyta</taxon>
        <taxon>Embryophyta</taxon>
        <taxon>Tracheophyta</taxon>
        <taxon>Spermatophyta</taxon>
        <taxon>Magnoliopsida</taxon>
        <taxon>Liliopsida</taxon>
        <taxon>Poales</taxon>
        <taxon>Poaceae</taxon>
        <taxon>PACMAD clade</taxon>
        <taxon>Chloridoideae</taxon>
        <taxon>Eragrostideae</taxon>
        <taxon>Eragrostidinae</taxon>
        <taxon>Eragrostis</taxon>
    </lineage>
</organism>
<dbReference type="AlphaFoldDB" id="A0A5J9SWY5"/>
<dbReference type="Proteomes" id="UP000324897">
    <property type="component" value="Unassembled WGS sequence"/>
</dbReference>